<dbReference type="InterPro" id="IPR007061">
    <property type="entry name" value="MST-like"/>
</dbReference>
<evidence type="ECO:0000256" key="1">
    <source>
        <dbReference type="SAM" id="MobiDB-lite"/>
    </source>
</evidence>
<feature type="region of interest" description="Disordered" evidence="1">
    <location>
        <begin position="112"/>
        <end position="134"/>
    </location>
</feature>
<reference evidence="2 3" key="1">
    <citation type="submission" date="2020-08" db="EMBL/GenBank/DDBJ databases">
        <title>Sequencing the genomes of 1000 actinobacteria strains.</title>
        <authorList>
            <person name="Klenk H.-P."/>
        </authorList>
    </citation>
    <scope>NUCLEOTIDE SEQUENCE [LARGE SCALE GENOMIC DNA]</scope>
    <source>
        <strain evidence="2 3">DSM 45913</strain>
    </source>
</reference>
<proteinExistence type="predicted"/>
<evidence type="ECO:0000313" key="3">
    <source>
        <dbReference type="Proteomes" id="UP000583800"/>
    </source>
</evidence>
<comment type="caution">
    <text evidence="2">The sequence shown here is derived from an EMBL/GenBank/DDBJ whole genome shotgun (WGS) entry which is preliminary data.</text>
</comment>
<evidence type="ECO:0000313" key="2">
    <source>
        <dbReference type="EMBL" id="MBB6345536.1"/>
    </source>
</evidence>
<dbReference type="Proteomes" id="UP000583800">
    <property type="component" value="Unassembled WGS sequence"/>
</dbReference>
<protein>
    <recommendedName>
        <fullName evidence="4">DUF664 domain-containing protein</fullName>
    </recommendedName>
</protein>
<dbReference type="SUPFAM" id="SSF109854">
    <property type="entry name" value="DinB/YfiT-like putative metalloenzymes"/>
    <property type="match status" value="1"/>
</dbReference>
<dbReference type="Gene3D" id="1.20.120.450">
    <property type="entry name" value="dinb family like domain"/>
    <property type="match status" value="1"/>
</dbReference>
<sequence>MLLNVLGSHRATLGLKCAGLEGGLARLSVEPATLSLLGLIRHLADVDRRRFRRVMAGYDVPARFSSPQHPDEDSDGAAADLDLMGQDGARSAPPSMCRRACDEHELGRFASQKRAKVLRNRSSDGVGSGRAPGARSRNLRIRSFLSFAAR</sequence>
<evidence type="ECO:0008006" key="4">
    <source>
        <dbReference type="Google" id="ProtNLM"/>
    </source>
</evidence>
<feature type="region of interest" description="Disordered" evidence="1">
    <location>
        <begin position="61"/>
        <end position="97"/>
    </location>
</feature>
<dbReference type="AlphaFoldDB" id="A0A7X0C1T7"/>
<dbReference type="InterPro" id="IPR034660">
    <property type="entry name" value="DinB/YfiT-like"/>
</dbReference>
<organism evidence="2 3">
    <name type="scientific">Nonomuraea muscovyensis</name>
    <dbReference type="NCBI Taxonomy" id="1124761"/>
    <lineage>
        <taxon>Bacteria</taxon>
        <taxon>Bacillati</taxon>
        <taxon>Actinomycetota</taxon>
        <taxon>Actinomycetes</taxon>
        <taxon>Streptosporangiales</taxon>
        <taxon>Streptosporangiaceae</taxon>
        <taxon>Nonomuraea</taxon>
    </lineage>
</organism>
<dbReference type="RefSeq" id="WP_185083467.1">
    <property type="nucleotide sequence ID" value="NZ_JACHJB010000001.1"/>
</dbReference>
<dbReference type="Pfam" id="PF04978">
    <property type="entry name" value="MST"/>
    <property type="match status" value="1"/>
</dbReference>
<accession>A0A7X0C1T7</accession>
<name>A0A7X0C1T7_9ACTN</name>
<dbReference type="EMBL" id="JACHJB010000001">
    <property type="protein sequence ID" value="MBB6345536.1"/>
    <property type="molecule type" value="Genomic_DNA"/>
</dbReference>
<keyword evidence="3" id="KW-1185">Reference proteome</keyword>
<gene>
    <name evidence="2" type="ORF">FHU36_002045</name>
</gene>